<evidence type="ECO:0000256" key="2">
    <source>
        <dbReference type="ARBA" id="ARBA00022801"/>
    </source>
</evidence>
<dbReference type="EMBL" id="MU004191">
    <property type="protein sequence ID" value="KAF2493746.1"/>
    <property type="molecule type" value="Genomic_DNA"/>
</dbReference>
<evidence type="ECO:0000313" key="5">
    <source>
        <dbReference type="EMBL" id="KAF2493746.1"/>
    </source>
</evidence>
<sequence length="582" mass="64460">MKSDEIPKVDTVDTQIPGLGKIKGISYNDSTSQYLGIPYASIPGRFRRSIPSPAWTNGEHDGTKLGPYCPQPPRDFYPIPSAARPWLQMPTADEFNCLNLNISVPRLPAQNGSKLPVMVFLHGGAFVYAMGSSPIYDGRILADASANVLARPTIIITLNYRLGVYGFLAGHDLEAYNKQHRESGVGNYGIWDQVLALRWIQQYIAGFGGDPEQVTLFGQSAGGVSVHTHLLRDEALFSSAILQSGLIRLCGVMSIDEYQICYENMLLELGISLDLPPTERVKQLLAVNTADVTAAMVPVFITPVITMGLCDDNVLIPGGIPTYAQYNQFKIPEWCPRIMLGDCINECIIWNKAWDNLSATPMAKDADLSTPTAPLLLRKMESYLGAEKAKVIADLYGISEGSTPAETFTALERFTSHGMYSVLNYFAELASPGVYAWHFDVPSPYDNAWGGMAHHSFDNVLIWSVLKHTLPKGHQKIGEVMVEAWIKFANGEAPWERFDDKNRWMVIKESGAKMMTREEDEGRGYEIWDRLHELDLIKDLADLSVELCIRRSELLTRRTGLASGGVGTQIENADAETAMKVM</sequence>
<feature type="domain" description="Carboxylesterase type B" evidence="4">
    <location>
        <begin position="12"/>
        <end position="515"/>
    </location>
</feature>
<evidence type="ECO:0000256" key="3">
    <source>
        <dbReference type="RuleBase" id="RU361235"/>
    </source>
</evidence>
<dbReference type="PROSITE" id="PS00122">
    <property type="entry name" value="CARBOXYLESTERASE_B_1"/>
    <property type="match status" value="1"/>
</dbReference>
<name>A0A6A6QNQ2_9PEZI</name>
<gene>
    <name evidence="5" type="ORF">BU16DRAFT_527952</name>
</gene>
<keyword evidence="2 3" id="KW-0378">Hydrolase</keyword>
<dbReference type="GO" id="GO:0016787">
    <property type="term" value="F:hydrolase activity"/>
    <property type="evidence" value="ECO:0007669"/>
    <property type="project" value="UniProtKB-KW"/>
</dbReference>
<dbReference type="InterPro" id="IPR002018">
    <property type="entry name" value="CarbesteraseB"/>
</dbReference>
<dbReference type="Gene3D" id="3.40.50.1820">
    <property type="entry name" value="alpha/beta hydrolase"/>
    <property type="match status" value="1"/>
</dbReference>
<protein>
    <recommendedName>
        <fullName evidence="3">Carboxylic ester hydrolase</fullName>
        <ecNumber evidence="3">3.1.1.-</ecNumber>
    </recommendedName>
</protein>
<organism evidence="5 6">
    <name type="scientific">Lophium mytilinum</name>
    <dbReference type="NCBI Taxonomy" id="390894"/>
    <lineage>
        <taxon>Eukaryota</taxon>
        <taxon>Fungi</taxon>
        <taxon>Dikarya</taxon>
        <taxon>Ascomycota</taxon>
        <taxon>Pezizomycotina</taxon>
        <taxon>Dothideomycetes</taxon>
        <taxon>Pleosporomycetidae</taxon>
        <taxon>Mytilinidiales</taxon>
        <taxon>Mytilinidiaceae</taxon>
        <taxon>Lophium</taxon>
    </lineage>
</organism>
<dbReference type="AlphaFoldDB" id="A0A6A6QNQ2"/>
<dbReference type="EC" id="3.1.1.-" evidence="3"/>
<evidence type="ECO:0000313" key="6">
    <source>
        <dbReference type="Proteomes" id="UP000799750"/>
    </source>
</evidence>
<dbReference type="Pfam" id="PF00135">
    <property type="entry name" value="COesterase"/>
    <property type="match status" value="1"/>
</dbReference>
<comment type="similarity">
    <text evidence="1 3">Belongs to the type-B carboxylesterase/lipase family.</text>
</comment>
<dbReference type="PANTHER" id="PTHR11559">
    <property type="entry name" value="CARBOXYLESTERASE"/>
    <property type="match status" value="1"/>
</dbReference>
<dbReference type="Proteomes" id="UP000799750">
    <property type="component" value="Unassembled WGS sequence"/>
</dbReference>
<dbReference type="SUPFAM" id="SSF53474">
    <property type="entry name" value="alpha/beta-Hydrolases"/>
    <property type="match status" value="1"/>
</dbReference>
<evidence type="ECO:0000259" key="4">
    <source>
        <dbReference type="Pfam" id="PF00135"/>
    </source>
</evidence>
<dbReference type="InterPro" id="IPR019826">
    <property type="entry name" value="Carboxylesterase_B_AS"/>
</dbReference>
<reference evidence="5" key="1">
    <citation type="journal article" date="2020" name="Stud. Mycol.">
        <title>101 Dothideomycetes genomes: a test case for predicting lifestyles and emergence of pathogens.</title>
        <authorList>
            <person name="Haridas S."/>
            <person name="Albert R."/>
            <person name="Binder M."/>
            <person name="Bloem J."/>
            <person name="Labutti K."/>
            <person name="Salamov A."/>
            <person name="Andreopoulos B."/>
            <person name="Baker S."/>
            <person name="Barry K."/>
            <person name="Bills G."/>
            <person name="Bluhm B."/>
            <person name="Cannon C."/>
            <person name="Castanera R."/>
            <person name="Culley D."/>
            <person name="Daum C."/>
            <person name="Ezra D."/>
            <person name="Gonzalez J."/>
            <person name="Henrissat B."/>
            <person name="Kuo A."/>
            <person name="Liang C."/>
            <person name="Lipzen A."/>
            <person name="Lutzoni F."/>
            <person name="Magnuson J."/>
            <person name="Mondo S."/>
            <person name="Nolan M."/>
            <person name="Ohm R."/>
            <person name="Pangilinan J."/>
            <person name="Park H.-J."/>
            <person name="Ramirez L."/>
            <person name="Alfaro M."/>
            <person name="Sun H."/>
            <person name="Tritt A."/>
            <person name="Yoshinaga Y."/>
            <person name="Zwiers L.-H."/>
            <person name="Turgeon B."/>
            <person name="Goodwin S."/>
            <person name="Spatafora J."/>
            <person name="Crous P."/>
            <person name="Grigoriev I."/>
        </authorList>
    </citation>
    <scope>NUCLEOTIDE SEQUENCE</scope>
    <source>
        <strain evidence="5">CBS 269.34</strain>
    </source>
</reference>
<dbReference type="InterPro" id="IPR029058">
    <property type="entry name" value="AB_hydrolase_fold"/>
</dbReference>
<dbReference type="InterPro" id="IPR050309">
    <property type="entry name" value="Type-B_Carboxylest/Lipase"/>
</dbReference>
<keyword evidence="6" id="KW-1185">Reference proteome</keyword>
<proteinExistence type="inferred from homology"/>
<dbReference type="OrthoDB" id="6846267at2759"/>
<evidence type="ECO:0000256" key="1">
    <source>
        <dbReference type="ARBA" id="ARBA00005964"/>
    </source>
</evidence>
<accession>A0A6A6QNQ2</accession>